<name>A0A368F109_ANCCA</name>
<dbReference type="STRING" id="29170.A0A368F109"/>
<feature type="signal peptide" evidence="1">
    <location>
        <begin position="1"/>
        <end position="19"/>
    </location>
</feature>
<keyword evidence="1" id="KW-0732">Signal</keyword>
<evidence type="ECO:0008006" key="4">
    <source>
        <dbReference type="Google" id="ProtNLM"/>
    </source>
</evidence>
<comment type="caution">
    <text evidence="2">The sequence shown here is derived from an EMBL/GenBank/DDBJ whole genome shotgun (WGS) entry which is preliminary data.</text>
</comment>
<evidence type="ECO:0000313" key="2">
    <source>
        <dbReference type="EMBL" id="RCN23857.1"/>
    </source>
</evidence>
<reference evidence="2 3" key="1">
    <citation type="submission" date="2014-10" db="EMBL/GenBank/DDBJ databases">
        <title>Draft genome of the hookworm Ancylostoma caninum.</title>
        <authorList>
            <person name="Mitreva M."/>
        </authorList>
    </citation>
    <scope>NUCLEOTIDE SEQUENCE [LARGE SCALE GENOMIC DNA]</scope>
    <source>
        <strain evidence="2 3">Baltimore</strain>
    </source>
</reference>
<dbReference type="Proteomes" id="UP000252519">
    <property type="component" value="Unassembled WGS sequence"/>
</dbReference>
<evidence type="ECO:0000256" key="1">
    <source>
        <dbReference type="SAM" id="SignalP"/>
    </source>
</evidence>
<evidence type="ECO:0000313" key="3">
    <source>
        <dbReference type="Proteomes" id="UP000252519"/>
    </source>
</evidence>
<dbReference type="EMBL" id="JOJR01024811">
    <property type="protein sequence ID" value="RCN23857.1"/>
    <property type="molecule type" value="Genomic_DNA"/>
</dbReference>
<accession>A0A368F109</accession>
<sequence>MPFLYTFLSVLLLLPCTFAYKMVLFVPNMANSQVIFNSRVAETLAKAGHDVTMVMISAMDDFDSGDVKIMKEVKGMYNTQVVK</sequence>
<proteinExistence type="predicted"/>
<organism evidence="2 3">
    <name type="scientific">Ancylostoma caninum</name>
    <name type="common">Dog hookworm</name>
    <dbReference type="NCBI Taxonomy" id="29170"/>
    <lineage>
        <taxon>Eukaryota</taxon>
        <taxon>Metazoa</taxon>
        <taxon>Ecdysozoa</taxon>
        <taxon>Nematoda</taxon>
        <taxon>Chromadorea</taxon>
        <taxon>Rhabditida</taxon>
        <taxon>Rhabditina</taxon>
        <taxon>Rhabditomorpha</taxon>
        <taxon>Strongyloidea</taxon>
        <taxon>Ancylostomatidae</taxon>
        <taxon>Ancylostomatinae</taxon>
        <taxon>Ancylostoma</taxon>
    </lineage>
</organism>
<protein>
    <recommendedName>
        <fullName evidence="4">Glucuronosyltransferase</fullName>
    </recommendedName>
</protein>
<dbReference type="AlphaFoldDB" id="A0A368F109"/>
<keyword evidence="3" id="KW-1185">Reference proteome</keyword>
<feature type="chain" id="PRO_5016827592" description="Glucuronosyltransferase" evidence="1">
    <location>
        <begin position="20"/>
        <end position="83"/>
    </location>
</feature>
<dbReference type="OrthoDB" id="5860458at2759"/>
<gene>
    <name evidence="2" type="ORF">ANCCAN_30454</name>
</gene>